<evidence type="ECO:0000313" key="8">
    <source>
        <dbReference type="Proteomes" id="UP000051054"/>
    </source>
</evidence>
<dbReference type="Proteomes" id="UP000051054">
    <property type="component" value="Unassembled WGS sequence"/>
</dbReference>
<dbReference type="RefSeq" id="WP_025022103.1">
    <property type="nucleotide sequence ID" value="NZ_AZGD01000095.1"/>
</dbReference>
<proteinExistence type="inferred from homology"/>
<protein>
    <submittedName>
        <fullName evidence="7">Central glycolyticproteinregulator</fullName>
    </submittedName>
</protein>
<evidence type="ECO:0000256" key="1">
    <source>
        <dbReference type="ARBA" id="ARBA00010466"/>
    </source>
</evidence>
<evidence type="ECO:0000256" key="4">
    <source>
        <dbReference type="ARBA" id="ARBA00023163"/>
    </source>
</evidence>
<dbReference type="Pfam" id="PF21715">
    <property type="entry name" value="CggR_N"/>
    <property type="match status" value="1"/>
</dbReference>
<keyword evidence="3" id="KW-0238">DNA-binding</keyword>
<keyword evidence="4" id="KW-0804">Transcription</keyword>
<dbReference type="PATRIC" id="fig|1423755.3.peg.1089"/>
<dbReference type="GO" id="GO:0030246">
    <property type="term" value="F:carbohydrate binding"/>
    <property type="evidence" value="ECO:0007669"/>
    <property type="project" value="InterPro"/>
</dbReference>
<dbReference type="OrthoDB" id="9793820at2"/>
<keyword evidence="8" id="KW-1185">Reference proteome</keyword>
<evidence type="ECO:0000256" key="2">
    <source>
        <dbReference type="ARBA" id="ARBA00023015"/>
    </source>
</evidence>
<sequence>MHKEIELVESIVPDLTDVLKRRVLILRNINWSEPVGRRLLAQTLEMSERTLRTETDYLKKQELIATTKSGMVITHKGKKLLAGLSGLMTSLLGLESLELQLKQKLGIEKCFVVAGDSDQQPNILEDLGKLTNDLLVDSLPKGPNVVAVMGGSTMAKIASTFTPEVAKQREITFVPARGGMGERLDFQANNVCGLMAQKTGGQYRSLYVPEQVSEDTYRPLLNEPSVQEVVKIIRSSNAVIHSIGEASEMAKRRGMSGKAISMLEEKDAVAEAFGYFFNDKGEVVYKIPRIGLQLEDLTQMDRVFAIAGGKKKARAIVAYMKNAPKKTCLITDEGAAKMILKG</sequence>
<evidence type="ECO:0000313" key="7">
    <source>
        <dbReference type="EMBL" id="KRM18352.1"/>
    </source>
</evidence>
<evidence type="ECO:0000259" key="6">
    <source>
        <dbReference type="Pfam" id="PF21715"/>
    </source>
</evidence>
<dbReference type="InterPro" id="IPR048715">
    <property type="entry name" value="CggR_N"/>
</dbReference>
<gene>
    <name evidence="7" type="ORF">FC40_GL001032</name>
</gene>
<dbReference type="Gene3D" id="3.40.50.1360">
    <property type="match status" value="1"/>
</dbReference>
<dbReference type="STRING" id="1423755.FC40_GL001032"/>
<comment type="similarity">
    <text evidence="1">Belongs to the SorC transcriptional regulatory family.</text>
</comment>
<reference evidence="7 8" key="1">
    <citation type="journal article" date="2015" name="Genome Announc.">
        <title>Expanding the biotechnology potential of lactobacilli through comparative genomics of 213 strains and associated genera.</title>
        <authorList>
            <person name="Sun Z."/>
            <person name="Harris H.M."/>
            <person name="McCann A."/>
            <person name="Guo C."/>
            <person name="Argimon S."/>
            <person name="Zhang W."/>
            <person name="Yang X."/>
            <person name="Jeffery I.B."/>
            <person name="Cooney J.C."/>
            <person name="Kagawa T.F."/>
            <person name="Liu W."/>
            <person name="Song Y."/>
            <person name="Salvetti E."/>
            <person name="Wrobel A."/>
            <person name="Rasinkangas P."/>
            <person name="Parkhill J."/>
            <person name="Rea M.C."/>
            <person name="O'Sullivan O."/>
            <person name="Ritari J."/>
            <person name="Douillard F.P."/>
            <person name="Paul Ross R."/>
            <person name="Yang R."/>
            <person name="Briner A.E."/>
            <person name="Felis G.E."/>
            <person name="de Vos W.M."/>
            <person name="Barrangou R."/>
            <person name="Klaenhammer T.R."/>
            <person name="Caufield P.W."/>
            <person name="Cui Y."/>
            <person name="Zhang H."/>
            <person name="O'Toole P.W."/>
        </authorList>
    </citation>
    <scope>NUCLEOTIDE SEQUENCE [LARGE SCALE GENOMIC DNA]</scope>
    <source>
        <strain evidence="7 8">DSM 18933</strain>
    </source>
</reference>
<organism evidence="7 8">
    <name type="scientific">Ligilactobacillus hayakitensis DSM 18933 = JCM 14209</name>
    <dbReference type="NCBI Taxonomy" id="1423755"/>
    <lineage>
        <taxon>Bacteria</taxon>
        <taxon>Bacillati</taxon>
        <taxon>Bacillota</taxon>
        <taxon>Bacilli</taxon>
        <taxon>Lactobacillales</taxon>
        <taxon>Lactobacillaceae</taxon>
        <taxon>Ligilactobacillus</taxon>
    </lineage>
</organism>
<comment type="caution">
    <text evidence="7">The sequence shown here is derived from an EMBL/GenBank/DDBJ whole genome shotgun (WGS) entry which is preliminary data.</text>
</comment>
<dbReference type="SUPFAM" id="SSF46785">
    <property type="entry name" value="Winged helix' DNA-binding domain"/>
    <property type="match status" value="1"/>
</dbReference>
<dbReference type="InterPro" id="IPR036390">
    <property type="entry name" value="WH_DNA-bd_sf"/>
</dbReference>
<keyword evidence="2" id="KW-0805">Transcription regulation</keyword>
<dbReference type="InterPro" id="IPR051054">
    <property type="entry name" value="SorC_transcr_regulators"/>
</dbReference>
<dbReference type="EMBL" id="AZGD01000095">
    <property type="protein sequence ID" value="KRM18352.1"/>
    <property type="molecule type" value="Genomic_DNA"/>
</dbReference>
<accession>A0A0R1WKE6</accession>
<dbReference type="Gene3D" id="1.10.10.10">
    <property type="entry name" value="Winged helix-like DNA-binding domain superfamily/Winged helix DNA-binding domain"/>
    <property type="match status" value="1"/>
</dbReference>
<dbReference type="Pfam" id="PF04198">
    <property type="entry name" value="Sugar-bind"/>
    <property type="match status" value="1"/>
</dbReference>
<dbReference type="InterPro" id="IPR007324">
    <property type="entry name" value="Sugar-bd_dom_put"/>
</dbReference>
<evidence type="ECO:0000256" key="3">
    <source>
        <dbReference type="ARBA" id="ARBA00023125"/>
    </source>
</evidence>
<dbReference type="eggNOG" id="COG2390">
    <property type="taxonomic scope" value="Bacteria"/>
</dbReference>
<dbReference type="InterPro" id="IPR036388">
    <property type="entry name" value="WH-like_DNA-bd_sf"/>
</dbReference>
<evidence type="ECO:0000259" key="5">
    <source>
        <dbReference type="Pfam" id="PF04198"/>
    </source>
</evidence>
<dbReference type="SUPFAM" id="SSF100950">
    <property type="entry name" value="NagB/RpiA/CoA transferase-like"/>
    <property type="match status" value="1"/>
</dbReference>
<dbReference type="PANTHER" id="PTHR34294">
    <property type="entry name" value="TRANSCRIPTIONAL REGULATOR-RELATED"/>
    <property type="match status" value="1"/>
</dbReference>
<dbReference type="PANTHER" id="PTHR34294:SF5">
    <property type="entry name" value="CENTRAL GLYCOLYTIC GENES REGULATOR"/>
    <property type="match status" value="1"/>
</dbReference>
<dbReference type="InterPro" id="IPR037171">
    <property type="entry name" value="NagB/RpiA_transferase-like"/>
</dbReference>
<dbReference type="GO" id="GO:0003677">
    <property type="term" value="F:DNA binding"/>
    <property type="evidence" value="ECO:0007669"/>
    <property type="project" value="UniProtKB-KW"/>
</dbReference>
<dbReference type="AlphaFoldDB" id="A0A0R1WKE6"/>
<feature type="domain" description="CggR N-terminal DNA binding" evidence="6">
    <location>
        <begin position="18"/>
        <end position="88"/>
    </location>
</feature>
<feature type="domain" description="Sugar-binding" evidence="5">
    <location>
        <begin position="94"/>
        <end position="341"/>
    </location>
</feature>
<name>A0A0R1WKE6_9LACO</name>